<proteinExistence type="predicted"/>
<accession>A0ACD3B6P2</accession>
<name>A0ACD3B6P2_9AGAR</name>
<reference evidence="1 2" key="1">
    <citation type="journal article" date="2019" name="Nat. Ecol. Evol.">
        <title>Megaphylogeny resolves global patterns of mushroom evolution.</title>
        <authorList>
            <person name="Varga T."/>
            <person name="Krizsan K."/>
            <person name="Foldi C."/>
            <person name="Dima B."/>
            <person name="Sanchez-Garcia M."/>
            <person name="Sanchez-Ramirez S."/>
            <person name="Szollosi G.J."/>
            <person name="Szarkandi J.G."/>
            <person name="Papp V."/>
            <person name="Albert L."/>
            <person name="Andreopoulos W."/>
            <person name="Angelini C."/>
            <person name="Antonin V."/>
            <person name="Barry K.W."/>
            <person name="Bougher N.L."/>
            <person name="Buchanan P."/>
            <person name="Buyck B."/>
            <person name="Bense V."/>
            <person name="Catcheside P."/>
            <person name="Chovatia M."/>
            <person name="Cooper J."/>
            <person name="Damon W."/>
            <person name="Desjardin D."/>
            <person name="Finy P."/>
            <person name="Geml J."/>
            <person name="Haridas S."/>
            <person name="Hughes K."/>
            <person name="Justo A."/>
            <person name="Karasinski D."/>
            <person name="Kautmanova I."/>
            <person name="Kiss B."/>
            <person name="Kocsube S."/>
            <person name="Kotiranta H."/>
            <person name="LaButti K.M."/>
            <person name="Lechner B.E."/>
            <person name="Liimatainen K."/>
            <person name="Lipzen A."/>
            <person name="Lukacs Z."/>
            <person name="Mihaltcheva S."/>
            <person name="Morgado L.N."/>
            <person name="Niskanen T."/>
            <person name="Noordeloos M.E."/>
            <person name="Ohm R.A."/>
            <person name="Ortiz-Santana B."/>
            <person name="Ovrebo C."/>
            <person name="Racz N."/>
            <person name="Riley R."/>
            <person name="Savchenko A."/>
            <person name="Shiryaev A."/>
            <person name="Soop K."/>
            <person name="Spirin V."/>
            <person name="Szebenyi C."/>
            <person name="Tomsovsky M."/>
            <person name="Tulloss R.E."/>
            <person name="Uehling J."/>
            <person name="Grigoriev I.V."/>
            <person name="Vagvolgyi C."/>
            <person name="Papp T."/>
            <person name="Martin F.M."/>
            <person name="Miettinen O."/>
            <person name="Hibbett D.S."/>
            <person name="Nagy L.G."/>
        </authorList>
    </citation>
    <scope>NUCLEOTIDE SEQUENCE [LARGE SCALE GENOMIC DNA]</scope>
    <source>
        <strain evidence="1 2">NL-1719</strain>
    </source>
</reference>
<evidence type="ECO:0000313" key="1">
    <source>
        <dbReference type="EMBL" id="TFK73586.1"/>
    </source>
</evidence>
<organism evidence="1 2">
    <name type="scientific">Pluteus cervinus</name>
    <dbReference type="NCBI Taxonomy" id="181527"/>
    <lineage>
        <taxon>Eukaryota</taxon>
        <taxon>Fungi</taxon>
        <taxon>Dikarya</taxon>
        <taxon>Basidiomycota</taxon>
        <taxon>Agaricomycotina</taxon>
        <taxon>Agaricomycetes</taxon>
        <taxon>Agaricomycetidae</taxon>
        <taxon>Agaricales</taxon>
        <taxon>Pluteineae</taxon>
        <taxon>Pluteaceae</taxon>
        <taxon>Pluteus</taxon>
    </lineage>
</organism>
<dbReference type="EMBL" id="ML208274">
    <property type="protein sequence ID" value="TFK73586.1"/>
    <property type="molecule type" value="Genomic_DNA"/>
</dbReference>
<dbReference type="Proteomes" id="UP000308600">
    <property type="component" value="Unassembled WGS sequence"/>
</dbReference>
<gene>
    <name evidence="1" type="ORF">BDN72DRAFT_761285</name>
</gene>
<protein>
    <submittedName>
        <fullName evidence="1">DUF1714 domain-containing protein</fullName>
    </submittedName>
</protein>
<sequence length="547" mass="59710">MSINLRDTLLASLTSLPGTREFHIHVLVSSPRKHTALFPFARPRPRTYLQDILVLLSEQPTPDAPRILVTAIEACLYNIPSTSSAIFYVSKVDTTGQGAYPSPTSILVRTLLTLYANPATRPISATHFWIQLFARAQGQYLFANSSEHPGKRPLTDVKLCAWWKRVLTEVAMNLQSLGDVFSTIKPYYILPGYNEDEAFMSLRVASTPDSATSNGIIWQYGHPYSQTEIPLPCPEDTSSDQKNLGHFIPSFDDDPKSRFIDELAYTTEGDLIKSPIKKRSRTLHTEGSESKKGKDKDKSANEVDGKEEPPLGELRKVTPEEFWERMSFRQECVAGAVTGFFSLGMSSKAVKDEGGEEPRASTSAPSPLAPQPGQVSSQINKRIMTSLLTAVEFSTTERAIKATESLEGAIKGLCEGITPLAAGQGNSTGHILRAPTPVQGSSDRRTPEREVSGESTYLAPPKTPPPRVKHGKGVVVDVSPNPFPEPVTSMETYESFIYGSVGVSNPGPTSRRAEEGLSRGGQENAEVGTGQPHVTVLAVRKKKKRSA</sequence>
<evidence type="ECO:0000313" key="2">
    <source>
        <dbReference type="Proteomes" id="UP000308600"/>
    </source>
</evidence>
<keyword evidence="2" id="KW-1185">Reference proteome</keyword>